<sequence>MVWYVYGPRTKKKKTTVAAEESRASEFMVFDGRKQKKGMKVGFHVHSKWELSEKEAGLGRSAYERRSLLRVLPMDFPHSLNTKALCPSFELVVVEEASEYYEPLELPQVIFYVMLLNKAERLRSLESALIKLPWSTFESWVWLYGDRIFEARFCPKFRSGESSGRGR</sequence>
<organism evidence="1 2">
    <name type="scientific">Carnegiea gigantea</name>
    <dbReference type="NCBI Taxonomy" id="171969"/>
    <lineage>
        <taxon>Eukaryota</taxon>
        <taxon>Viridiplantae</taxon>
        <taxon>Streptophyta</taxon>
        <taxon>Embryophyta</taxon>
        <taxon>Tracheophyta</taxon>
        <taxon>Spermatophyta</taxon>
        <taxon>Magnoliopsida</taxon>
        <taxon>eudicotyledons</taxon>
        <taxon>Gunneridae</taxon>
        <taxon>Pentapetalae</taxon>
        <taxon>Caryophyllales</taxon>
        <taxon>Cactineae</taxon>
        <taxon>Cactaceae</taxon>
        <taxon>Cactoideae</taxon>
        <taxon>Echinocereeae</taxon>
        <taxon>Carnegiea</taxon>
    </lineage>
</organism>
<comment type="caution">
    <text evidence="1">The sequence shown here is derived from an EMBL/GenBank/DDBJ whole genome shotgun (WGS) entry which is preliminary data.</text>
</comment>
<proteinExistence type="predicted"/>
<reference evidence="1" key="1">
    <citation type="submission" date="2022-04" db="EMBL/GenBank/DDBJ databases">
        <title>Carnegiea gigantea Genome sequencing and assembly v2.</title>
        <authorList>
            <person name="Copetti D."/>
            <person name="Sanderson M.J."/>
            <person name="Burquez A."/>
            <person name="Wojciechowski M.F."/>
        </authorList>
    </citation>
    <scope>NUCLEOTIDE SEQUENCE</scope>
    <source>
        <strain evidence="1">SGP5-SGP5p</strain>
        <tissue evidence="1">Aerial part</tissue>
    </source>
</reference>
<name>A0A9Q1GXP5_9CARY</name>
<dbReference type="EMBL" id="JAKOGI010001146">
    <property type="protein sequence ID" value="KAJ8427424.1"/>
    <property type="molecule type" value="Genomic_DNA"/>
</dbReference>
<accession>A0A9Q1GXP5</accession>
<gene>
    <name evidence="1" type="ORF">Cgig2_019036</name>
</gene>
<protein>
    <submittedName>
        <fullName evidence="1">Uncharacterized protein</fullName>
    </submittedName>
</protein>
<dbReference type="AlphaFoldDB" id="A0A9Q1GXP5"/>
<evidence type="ECO:0000313" key="1">
    <source>
        <dbReference type="EMBL" id="KAJ8427424.1"/>
    </source>
</evidence>
<evidence type="ECO:0000313" key="2">
    <source>
        <dbReference type="Proteomes" id="UP001153076"/>
    </source>
</evidence>
<dbReference type="Proteomes" id="UP001153076">
    <property type="component" value="Unassembled WGS sequence"/>
</dbReference>
<keyword evidence="2" id="KW-1185">Reference proteome</keyword>